<dbReference type="EMBL" id="OC879124">
    <property type="protein sequence ID" value="CAD7640998.1"/>
    <property type="molecule type" value="Genomic_DNA"/>
</dbReference>
<evidence type="ECO:0000256" key="3">
    <source>
        <dbReference type="ARBA" id="ARBA00022499"/>
    </source>
</evidence>
<dbReference type="GO" id="GO:0031625">
    <property type="term" value="F:ubiquitin protein ligase binding"/>
    <property type="evidence" value="ECO:0007669"/>
    <property type="project" value="InterPro"/>
</dbReference>
<feature type="domain" description="Cullin family profile" evidence="9">
    <location>
        <begin position="418"/>
        <end position="449"/>
    </location>
</feature>
<keyword evidence="3" id="KW-1017">Isopeptide bond</keyword>
<sequence>MAQSDEFMEKFDQMMANIFADDKKTMTQEEYMSFYSLIHDKCTNMRSDSNGHRSSQNHNSNIKEVVYKKIHNFFKSHIEKKRQRCNEYPDEESLLDFYTQQWEDYKFSSKVLDGVCNYINRFYCSSNNDKNIPTINVLAKLEWKDSLLHDFGRKVCKSVLKLIEKDRNGENINTRLVSGVVDCFVLKLIEKDRNGENINTRLVSGVVDCFVELSQIGRDSDEDTNKVFEESFQKPFIEQTLEFYTNESNAFLEQNCFTDYMYRCSARLEEERNRVKRYLSEKLLQPTIETVENALIVKKIDKFIEEFQKLLVGDNVDKLAVLYKLVIRVGSAIEQLCLFFKEHITKDGNDAIENIIDRAPDDPILFVDTVWKVYDKYRTLLDKALQSDGAFYKSLDSALMDFVNKNKVTETSPIASKKTPELLAKYCDMLLKNKVKQMDPTELEEKLSQ</sequence>
<evidence type="ECO:0000259" key="9">
    <source>
        <dbReference type="PROSITE" id="PS50069"/>
    </source>
</evidence>
<evidence type="ECO:0000256" key="8">
    <source>
        <dbReference type="RuleBase" id="RU003829"/>
    </source>
</evidence>
<dbReference type="InterPro" id="IPR036317">
    <property type="entry name" value="Cullin_homology_sf"/>
</dbReference>
<dbReference type="OrthoDB" id="27073at2759"/>
<feature type="non-terminal residue" evidence="10">
    <location>
        <position position="449"/>
    </location>
</feature>
<dbReference type="PANTHER" id="PTHR11932">
    <property type="entry name" value="CULLIN"/>
    <property type="match status" value="1"/>
</dbReference>
<comment type="similarity">
    <text evidence="2 7 8">Belongs to the cullin family.</text>
</comment>
<dbReference type="SUPFAM" id="SSF74788">
    <property type="entry name" value="Cullin repeat-like"/>
    <property type="match status" value="2"/>
</dbReference>
<dbReference type="EMBL" id="CAJPIZ010024549">
    <property type="protein sequence ID" value="CAG2118509.1"/>
    <property type="molecule type" value="Genomic_DNA"/>
</dbReference>
<organism evidence="10">
    <name type="scientific">Medioppia subpectinata</name>
    <dbReference type="NCBI Taxonomy" id="1979941"/>
    <lineage>
        <taxon>Eukaryota</taxon>
        <taxon>Metazoa</taxon>
        <taxon>Ecdysozoa</taxon>
        <taxon>Arthropoda</taxon>
        <taxon>Chelicerata</taxon>
        <taxon>Arachnida</taxon>
        <taxon>Acari</taxon>
        <taxon>Acariformes</taxon>
        <taxon>Sarcoptiformes</taxon>
        <taxon>Oribatida</taxon>
        <taxon>Brachypylina</taxon>
        <taxon>Oppioidea</taxon>
        <taxon>Oppiidae</taxon>
        <taxon>Medioppia</taxon>
    </lineage>
</organism>
<evidence type="ECO:0000256" key="4">
    <source>
        <dbReference type="ARBA" id="ARBA00022786"/>
    </source>
</evidence>
<protein>
    <recommendedName>
        <fullName evidence="6">Cullin-5</fullName>
    </recommendedName>
</protein>
<evidence type="ECO:0000313" key="11">
    <source>
        <dbReference type="Proteomes" id="UP000759131"/>
    </source>
</evidence>
<evidence type="ECO:0000256" key="7">
    <source>
        <dbReference type="PROSITE-ProRule" id="PRU00330"/>
    </source>
</evidence>
<name>A0A7R9LFZ7_9ACAR</name>
<proteinExistence type="inferred from homology"/>
<dbReference type="Proteomes" id="UP000759131">
    <property type="component" value="Unassembled WGS sequence"/>
</dbReference>
<dbReference type="InterPro" id="IPR045093">
    <property type="entry name" value="Cullin"/>
</dbReference>
<accession>A0A7R9LFZ7</accession>
<evidence type="ECO:0000313" key="10">
    <source>
        <dbReference type="EMBL" id="CAD7640998.1"/>
    </source>
</evidence>
<keyword evidence="5" id="KW-0832">Ubl conjugation</keyword>
<dbReference type="PROSITE" id="PS50069">
    <property type="entry name" value="CULLIN_2"/>
    <property type="match status" value="1"/>
</dbReference>
<evidence type="ECO:0000256" key="1">
    <source>
        <dbReference type="ARBA" id="ARBA00004906"/>
    </source>
</evidence>
<keyword evidence="11" id="KW-1185">Reference proteome</keyword>
<evidence type="ECO:0000256" key="2">
    <source>
        <dbReference type="ARBA" id="ARBA00006019"/>
    </source>
</evidence>
<evidence type="ECO:0000256" key="5">
    <source>
        <dbReference type="ARBA" id="ARBA00022843"/>
    </source>
</evidence>
<dbReference type="InterPro" id="IPR001373">
    <property type="entry name" value="Cullin_N"/>
</dbReference>
<reference evidence="10" key="1">
    <citation type="submission" date="2020-11" db="EMBL/GenBank/DDBJ databases">
        <authorList>
            <person name="Tran Van P."/>
        </authorList>
    </citation>
    <scope>NUCLEOTIDE SEQUENCE</scope>
</reference>
<dbReference type="Gene3D" id="1.20.1310.10">
    <property type="entry name" value="Cullin Repeats"/>
    <property type="match status" value="4"/>
</dbReference>
<gene>
    <name evidence="10" type="ORF">OSB1V03_LOCUS18460</name>
</gene>
<dbReference type="SUPFAM" id="SSF75632">
    <property type="entry name" value="Cullin homology domain"/>
    <property type="match status" value="1"/>
</dbReference>
<comment type="pathway">
    <text evidence="1">Protein modification; protein ubiquitination.</text>
</comment>
<dbReference type="InterPro" id="IPR016159">
    <property type="entry name" value="Cullin_repeat-like_dom_sf"/>
</dbReference>
<dbReference type="Pfam" id="PF00888">
    <property type="entry name" value="Cullin"/>
    <property type="match status" value="1"/>
</dbReference>
<keyword evidence="4" id="KW-0833">Ubl conjugation pathway</keyword>
<dbReference type="GO" id="GO:0006511">
    <property type="term" value="P:ubiquitin-dependent protein catabolic process"/>
    <property type="evidence" value="ECO:0007669"/>
    <property type="project" value="InterPro"/>
</dbReference>
<dbReference type="InterPro" id="IPR016158">
    <property type="entry name" value="Cullin_homology"/>
</dbReference>
<dbReference type="FunFam" id="1.20.1310.10:FF:000014">
    <property type="entry name" value="Cullin 5"/>
    <property type="match status" value="1"/>
</dbReference>
<evidence type="ECO:0000256" key="6">
    <source>
        <dbReference type="ARBA" id="ARBA00040451"/>
    </source>
</evidence>
<dbReference type="AlphaFoldDB" id="A0A7R9LFZ7"/>